<evidence type="ECO:0000256" key="1">
    <source>
        <dbReference type="ARBA" id="ARBA00022786"/>
    </source>
</evidence>
<protein>
    <recommendedName>
        <fullName evidence="2">F-box domain-containing protein</fullName>
    </recommendedName>
</protein>
<comment type="caution">
    <text evidence="3">The sequence shown here is derived from an EMBL/GenBank/DDBJ whole genome shotgun (WGS) entry which is preliminary data.</text>
</comment>
<evidence type="ECO:0000313" key="3">
    <source>
        <dbReference type="EMBL" id="CAB3383943.1"/>
    </source>
</evidence>
<dbReference type="EMBL" id="CADEPI010000331">
    <property type="protein sequence ID" value="CAB3383943.1"/>
    <property type="molecule type" value="Genomic_DNA"/>
</dbReference>
<dbReference type="InterPro" id="IPR006553">
    <property type="entry name" value="Leu-rich_rpt_Cys-con_subtyp"/>
</dbReference>
<dbReference type="InterPro" id="IPR032675">
    <property type="entry name" value="LRR_dom_sf"/>
</dbReference>
<dbReference type="PANTHER" id="PTHR20933">
    <property type="entry name" value="F-BOX ONLY PROTEIN 33"/>
    <property type="match status" value="1"/>
</dbReference>
<dbReference type="PROSITE" id="PS50181">
    <property type="entry name" value="FBOX"/>
    <property type="match status" value="1"/>
</dbReference>
<sequence>MAADSAAKRPETHCSSVSSTTTCLSECVPRQPKRRRSCDAPKAISTLRAKSHRMRSSPDWSVLPPEVLASVFVQLPVADLGRVACVCQSWNRASQSPQLWQKFEFVLSNASKSCLPATSPALINFVLKRHAKHLKCVILRTDSSVESAQKACHILSRQLVNCSLKTLALMSSARPVFLDVDQESFVSALTLVLDHSRALSSLAIDNTPVDDPSLKALATSNSRTLQLLRMKSCPRVSPGGIVALADHCRCLRELSLSYTLLSDNLLMALSSEEHVRLEYLRIDIYGDKDAPFKRVSPHCWKALVDHSPSMNLVMYVFVLPEESLESLFTSYLPVTHLYFGDCLPKRVLARIAKNCPRLRELVVGANGSTTIDSELLGVASNCPQLTSLGLGECEVTCSAFVEFVSRCGPKLRQLSVMEECLLEDELHDINKTCKRVSEILGRDWCPEFMPIW</sequence>
<evidence type="ECO:0000259" key="2">
    <source>
        <dbReference type="PROSITE" id="PS50181"/>
    </source>
</evidence>
<accession>A0A8S1DJQ1</accession>
<dbReference type="Gene3D" id="1.20.1280.50">
    <property type="match status" value="1"/>
</dbReference>
<dbReference type="Proteomes" id="UP000494165">
    <property type="component" value="Unassembled WGS sequence"/>
</dbReference>
<dbReference type="SUPFAM" id="SSF52047">
    <property type="entry name" value="RNI-like"/>
    <property type="match status" value="1"/>
</dbReference>
<dbReference type="OrthoDB" id="9974792at2759"/>
<organism evidence="3 4">
    <name type="scientific">Cloeon dipterum</name>
    <dbReference type="NCBI Taxonomy" id="197152"/>
    <lineage>
        <taxon>Eukaryota</taxon>
        <taxon>Metazoa</taxon>
        <taxon>Ecdysozoa</taxon>
        <taxon>Arthropoda</taxon>
        <taxon>Hexapoda</taxon>
        <taxon>Insecta</taxon>
        <taxon>Pterygota</taxon>
        <taxon>Palaeoptera</taxon>
        <taxon>Ephemeroptera</taxon>
        <taxon>Pisciforma</taxon>
        <taxon>Baetidae</taxon>
        <taxon>Cloeon</taxon>
    </lineage>
</organism>
<evidence type="ECO:0000313" key="4">
    <source>
        <dbReference type="Proteomes" id="UP000494165"/>
    </source>
</evidence>
<feature type="domain" description="F-box" evidence="2">
    <location>
        <begin position="57"/>
        <end position="103"/>
    </location>
</feature>
<dbReference type="CDD" id="cd23951">
    <property type="entry name" value="FBXL3_LRR-like"/>
    <property type="match status" value="1"/>
</dbReference>
<keyword evidence="1" id="KW-0833">Ubl conjugation pathway</keyword>
<dbReference type="Gene3D" id="3.80.10.10">
    <property type="entry name" value="Ribonuclease Inhibitor"/>
    <property type="match status" value="1"/>
</dbReference>
<dbReference type="AlphaFoldDB" id="A0A8S1DJQ1"/>
<dbReference type="SMART" id="SM00367">
    <property type="entry name" value="LRR_CC"/>
    <property type="match status" value="3"/>
</dbReference>
<reference evidence="3 4" key="1">
    <citation type="submission" date="2020-04" db="EMBL/GenBank/DDBJ databases">
        <authorList>
            <person name="Alioto T."/>
            <person name="Alioto T."/>
            <person name="Gomez Garrido J."/>
        </authorList>
    </citation>
    <scope>NUCLEOTIDE SEQUENCE [LARGE SCALE GENOMIC DNA]</scope>
</reference>
<dbReference type="Pfam" id="PF12937">
    <property type="entry name" value="F-box-like"/>
    <property type="match status" value="1"/>
</dbReference>
<proteinExistence type="predicted"/>
<dbReference type="GO" id="GO:0031398">
    <property type="term" value="P:positive regulation of protein ubiquitination"/>
    <property type="evidence" value="ECO:0007669"/>
    <property type="project" value="TreeGrafter"/>
</dbReference>
<gene>
    <name evidence="3" type="ORF">CLODIP_2_CD10824</name>
</gene>
<dbReference type="SUPFAM" id="SSF81383">
    <property type="entry name" value="F-box domain"/>
    <property type="match status" value="1"/>
</dbReference>
<keyword evidence="4" id="KW-1185">Reference proteome</keyword>
<dbReference type="InterPro" id="IPR036047">
    <property type="entry name" value="F-box-like_dom_sf"/>
</dbReference>
<dbReference type="InterPro" id="IPR001810">
    <property type="entry name" value="F-box_dom"/>
</dbReference>
<name>A0A8S1DJQ1_9INSE</name>
<dbReference type="SMART" id="SM00256">
    <property type="entry name" value="FBOX"/>
    <property type="match status" value="1"/>
</dbReference>
<dbReference type="PANTHER" id="PTHR20933:SF3">
    <property type="entry name" value="F-BOX ONLY PROTEIN 33"/>
    <property type="match status" value="1"/>
</dbReference>